<keyword evidence="9" id="KW-1185">Reference proteome</keyword>
<dbReference type="GO" id="GO:0000255">
    <property type="term" value="P:allantoin metabolic process"/>
    <property type="evidence" value="ECO:0007669"/>
    <property type="project" value="InterPro"/>
</dbReference>
<evidence type="ECO:0000313" key="9">
    <source>
        <dbReference type="Proteomes" id="UP000010482"/>
    </source>
</evidence>
<keyword evidence="4" id="KW-0659">Purine metabolism</keyword>
<organism evidence="8 9">
    <name type="scientific">Dactylococcopsis salina (strain PCC 8305)</name>
    <name type="common">Myxobactron salinum</name>
    <dbReference type="NCBI Taxonomy" id="13035"/>
    <lineage>
        <taxon>Bacteria</taxon>
        <taxon>Bacillati</taxon>
        <taxon>Cyanobacteriota</taxon>
        <taxon>Cyanophyceae</taxon>
        <taxon>Nodosilineales</taxon>
        <taxon>Cymatolegaceae</taxon>
        <taxon>Dactylococcopsis</taxon>
    </lineage>
</organism>
<dbReference type="PANTHER" id="PTHR43466:SF1">
    <property type="entry name" value="2-OXO-4-HYDROXY-4-CARBOXY-5-UREIDOIMIDAZOLINE DECARBOXYLASE-RELATED"/>
    <property type="match status" value="1"/>
</dbReference>
<evidence type="ECO:0000259" key="7">
    <source>
        <dbReference type="Pfam" id="PF09349"/>
    </source>
</evidence>
<dbReference type="Pfam" id="PF09349">
    <property type="entry name" value="OHCU_decarbox"/>
    <property type="match status" value="1"/>
</dbReference>
<dbReference type="NCBIfam" id="TIGR03164">
    <property type="entry name" value="UHCUDC"/>
    <property type="match status" value="1"/>
</dbReference>
<dbReference type="SUPFAM" id="SSF158694">
    <property type="entry name" value="UraD-Like"/>
    <property type="match status" value="1"/>
</dbReference>
<dbReference type="InterPro" id="IPR018020">
    <property type="entry name" value="OHCU_decarboxylase"/>
</dbReference>
<evidence type="ECO:0000256" key="3">
    <source>
        <dbReference type="ARBA" id="ARBA00012257"/>
    </source>
</evidence>
<evidence type="ECO:0000256" key="4">
    <source>
        <dbReference type="ARBA" id="ARBA00022631"/>
    </source>
</evidence>
<dbReference type="GO" id="GO:0006144">
    <property type="term" value="P:purine nucleobase metabolic process"/>
    <property type="evidence" value="ECO:0007669"/>
    <property type="project" value="UniProtKB-KW"/>
</dbReference>
<dbReference type="InterPro" id="IPR017580">
    <property type="entry name" value="OHCU_decarboxylase-1"/>
</dbReference>
<comment type="catalytic activity">
    <reaction evidence="1">
        <text>5-hydroxy-2-oxo-4-ureido-2,5-dihydro-1H-imidazole-5-carboxylate + H(+) = (S)-allantoin + CO2</text>
        <dbReference type="Rhea" id="RHEA:26301"/>
        <dbReference type="ChEBI" id="CHEBI:15378"/>
        <dbReference type="ChEBI" id="CHEBI:15678"/>
        <dbReference type="ChEBI" id="CHEBI:16526"/>
        <dbReference type="ChEBI" id="CHEBI:58639"/>
        <dbReference type="EC" id="4.1.1.97"/>
    </reaction>
</comment>
<keyword evidence="6" id="KW-0456">Lyase</keyword>
<dbReference type="GO" id="GO:0019628">
    <property type="term" value="P:urate catabolic process"/>
    <property type="evidence" value="ECO:0007669"/>
    <property type="project" value="UniProtKB-UniPathway"/>
</dbReference>
<dbReference type="EC" id="4.1.1.97" evidence="3"/>
<dbReference type="UniPathway" id="UPA00394">
    <property type="reaction ID" value="UER00652"/>
</dbReference>
<dbReference type="InterPro" id="IPR036778">
    <property type="entry name" value="OHCU_decarboxylase_sf"/>
</dbReference>
<dbReference type="STRING" id="13035.Dacsa_0410"/>
<evidence type="ECO:0000256" key="1">
    <source>
        <dbReference type="ARBA" id="ARBA00001163"/>
    </source>
</evidence>
<protein>
    <recommendedName>
        <fullName evidence="3">2-oxo-4-hydroxy-4-carboxy-5-ureidoimidazoline decarboxylase</fullName>
        <ecNumber evidence="3">4.1.1.97</ecNumber>
    </recommendedName>
</protein>
<reference evidence="8" key="1">
    <citation type="submission" date="2012-04" db="EMBL/GenBank/DDBJ databases">
        <title>Finished genome of Dactylococcopsis salina PCC 8305.</title>
        <authorList>
            <consortium name="US DOE Joint Genome Institute"/>
            <person name="Gugger M."/>
            <person name="Coursin T."/>
            <person name="Rippka R."/>
            <person name="Tandeau De Marsac N."/>
            <person name="Huntemann M."/>
            <person name="Wei C.-L."/>
            <person name="Han J."/>
            <person name="Detter J.C."/>
            <person name="Han C."/>
            <person name="Tapia R."/>
            <person name="Daligault H."/>
            <person name="Chen A."/>
            <person name="Krypides N."/>
            <person name="Mavromatis K."/>
            <person name="Markowitz V."/>
            <person name="Szeto E."/>
            <person name="Ivanova N."/>
            <person name="Ovchinnikova G."/>
            <person name="Pagani I."/>
            <person name="Pati A."/>
            <person name="Goodwin L."/>
            <person name="Peters L."/>
            <person name="Pitluck S."/>
            <person name="Woyke T."/>
            <person name="Kerfeld C."/>
        </authorList>
    </citation>
    <scope>NUCLEOTIDE SEQUENCE [LARGE SCALE GENOMIC DNA]</scope>
    <source>
        <strain evidence="8">PCC 8305</strain>
    </source>
</reference>
<feature type="domain" description="Oxo-4-hydroxy-4-carboxy-5-ureidoimidazoline decarboxylase" evidence="7">
    <location>
        <begin position="9"/>
        <end position="160"/>
    </location>
</feature>
<sequence length="165" mass="19089">MKYSLKTLNEMEKASFTEVLGHIFEESPDITADTWEKRPFTDLDDLHQKLVTTARSRSPTEQIALIKKHPDLATKTKMADASVQEQTTVGLNALTEEEYHRFQELNQAYRAKFGFPFIIAVRNHNKESILQAFITRLENSLEEEKERAIAEISKIAYFRLLDVVE</sequence>
<dbReference type="Gene3D" id="1.10.3330.10">
    <property type="entry name" value="Oxo-4-hydroxy-4-carboxy-5-ureidoimidazoline decarboxylase"/>
    <property type="match status" value="1"/>
</dbReference>
<dbReference type="HOGENOM" id="CLU_092522_1_1_3"/>
<dbReference type="AlphaFoldDB" id="K9YQM2"/>
<accession>K9YQM2</accession>
<gene>
    <name evidence="8" type="ORF">Dacsa_0410</name>
</gene>
<evidence type="ECO:0000313" key="8">
    <source>
        <dbReference type="EMBL" id="AFZ49199.1"/>
    </source>
</evidence>
<dbReference type="GO" id="GO:0051997">
    <property type="term" value="F:2-oxo-4-hydroxy-4-carboxy-5-ureidoimidazoline decarboxylase activity"/>
    <property type="evidence" value="ECO:0007669"/>
    <property type="project" value="UniProtKB-EC"/>
</dbReference>
<name>K9YQM2_DACS8</name>
<dbReference type="KEGG" id="dsl:Dacsa_0410"/>
<evidence type="ECO:0000256" key="5">
    <source>
        <dbReference type="ARBA" id="ARBA00022793"/>
    </source>
</evidence>
<keyword evidence="5" id="KW-0210">Decarboxylase</keyword>
<proteinExistence type="predicted"/>
<dbReference type="OrthoDB" id="9800909at2"/>
<dbReference type="RefSeq" id="WP_015228212.1">
    <property type="nucleotide sequence ID" value="NC_019780.1"/>
</dbReference>
<dbReference type="Proteomes" id="UP000010482">
    <property type="component" value="Chromosome"/>
</dbReference>
<evidence type="ECO:0000256" key="6">
    <source>
        <dbReference type="ARBA" id="ARBA00023239"/>
    </source>
</evidence>
<evidence type="ECO:0000256" key="2">
    <source>
        <dbReference type="ARBA" id="ARBA00004754"/>
    </source>
</evidence>
<dbReference type="eggNOG" id="COG3195">
    <property type="taxonomic scope" value="Bacteria"/>
</dbReference>
<dbReference type="PANTHER" id="PTHR43466">
    <property type="entry name" value="2-OXO-4-HYDROXY-4-CARBOXY-5-UREIDOIMIDAZOLINE DECARBOXYLASE-RELATED"/>
    <property type="match status" value="1"/>
</dbReference>
<dbReference type="PATRIC" id="fig|13035.3.peg.470"/>
<dbReference type="EMBL" id="CP003944">
    <property type="protein sequence ID" value="AFZ49199.1"/>
    <property type="molecule type" value="Genomic_DNA"/>
</dbReference>
<comment type="pathway">
    <text evidence="2">Purine metabolism; urate degradation; (S)-allantoin from urate: step 3/3.</text>
</comment>